<dbReference type="EMBL" id="JAVRBK010000001">
    <property type="protein sequence ID" value="KAK5650735.1"/>
    <property type="molecule type" value="Genomic_DNA"/>
</dbReference>
<sequence length="300" mass="34164">MYMKSFVLLVLTLFVSKISTEYCYYRHGKESNGSYIECELAGTGEPIEGISLMHLERNTTISILKRELLAPFPNLKTLFMTAANIRKIEPDAFTNLTLVMVDLYNNKLEVLRRGTFSGQKKISYMDLSYNYFKNLTAATFSGLIGLEWLSLNANQIGLIESSALNDLVKLKSLYLRYNKIPNLHVDTFKKLVALEILDLSMNNLKTISAGLLSNQGQLYTLLLDFNALENITDGAFDKTIALTYLDVSNNRLRELPEDLFNNTNRLEVLRASNNQIRAFNYTILLSKTSFLREVLLYNNS</sequence>
<dbReference type="PANTHER" id="PTHR24373">
    <property type="entry name" value="SLIT RELATED LEUCINE-RICH REPEAT NEURONAL PROTEIN"/>
    <property type="match status" value="1"/>
</dbReference>
<accession>A0AAN7ZK81</accession>
<evidence type="ECO:0000256" key="1">
    <source>
        <dbReference type="ARBA" id="ARBA00022614"/>
    </source>
</evidence>
<evidence type="ECO:0000256" key="4">
    <source>
        <dbReference type="SAM" id="SignalP"/>
    </source>
</evidence>
<dbReference type="Proteomes" id="UP001329430">
    <property type="component" value="Chromosome 1"/>
</dbReference>
<dbReference type="AlphaFoldDB" id="A0AAN7ZK81"/>
<dbReference type="Gene3D" id="3.80.10.10">
    <property type="entry name" value="Ribonuclease Inhibitor"/>
    <property type="match status" value="2"/>
</dbReference>
<dbReference type="PANTHER" id="PTHR24373:SF392">
    <property type="entry name" value="NEPHROCAN"/>
    <property type="match status" value="1"/>
</dbReference>
<evidence type="ECO:0000313" key="6">
    <source>
        <dbReference type="Proteomes" id="UP001329430"/>
    </source>
</evidence>
<dbReference type="InterPro" id="IPR003591">
    <property type="entry name" value="Leu-rich_rpt_typical-subtyp"/>
</dbReference>
<proteinExistence type="predicted"/>
<dbReference type="InterPro" id="IPR001611">
    <property type="entry name" value="Leu-rich_rpt"/>
</dbReference>
<gene>
    <name evidence="5" type="ORF">RI129_001764</name>
</gene>
<dbReference type="PROSITE" id="PS51450">
    <property type="entry name" value="LRR"/>
    <property type="match status" value="1"/>
</dbReference>
<feature type="signal peptide" evidence="4">
    <location>
        <begin position="1"/>
        <end position="20"/>
    </location>
</feature>
<comment type="caution">
    <text evidence="5">The sequence shown here is derived from an EMBL/GenBank/DDBJ whole genome shotgun (WGS) entry which is preliminary data.</text>
</comment>
<dbReference type="SUPFAM" id="SSF52058">
    <property type="entry name" value="L domain-like"/>
    <property type="match status" value="1"/>
</dbReference>
<organism evidence="5 6">
    <name type="scientific">Pyrocoelia pectoralis</name>
    <dbReference type="NCBI Taxonomy" id="417401"/>
    <lineage>
        <taxon>Eukaryota</taxon>
        <taxon>Metazoa</taxon>
        <taxon>Ecdysozoa</taxon>
        <taxon>Arthropoda</taxon>
        <taxon>Hexapoda</taxon>
        <taxon>Insecta</taxon>
        <taxon>Pterygota</taxon>
        <taxon>Neoptera</taxon>
        <taxon>Endopterygota</taxon>
        <taxon>Coleoptera</taxon>
        <taxon>Polyphaga</taxon>
        <taxon>Elateriformia</taxon>
        <taxon>Elateroidea</taxon>
        <taxon>Lampyridae</taxon>
        <taxon>Lampyrinae</taxon>
        <taxon>Pyrocoelia</taxon>
    </lineage>
</organism>
<dbReference type="Pfam" id="PF13855">
    <property type="entry name" value="LRR_8"/>
    <property type="match status" value="3"/>
</dbReference>
<keyword evidence="2 4" id="KW-0732">Signal</keyword>
<dbReference type="SMART" id="SM00369">
    <property type="entry name" value="LRR_TYP"/>
    <property type="match status" value="7"/>
</dbReference>
<protein>
    <submittedName>
        <fullName evidence="5">Uncharacterized protein</fullName>
    </submittedName>
</protein>
<evidence type="ECO:0000313" key="5">
    <source>
        <dbReference type="EMBL" id="KAK5650735.1"/>
    </source>
</evidence>
<evidence type="ECO:0000256" key="2">
    <source>
        <dbReference type="ARBA" id="ARBA00022729"/>
    </source>
</evidence>
<name>A0AAN7ZK81_9COLE</name>
<dbReference type="InterPro" id="IPR050328">
    <property type="entry name" value="Dev_Immune_Receptor"/>
</dbReference>
<reference evidence="5 6" key="1">
    <citation type="journal article" date="2024" name="Insects">
        <title>An Improved Chromosome-Level Genome Assembly of the Firefly Pyrocoelia pectoralis.</title>
        <authorList>
            <person name="Fu X."/>
            <person name="Meyer-Rochow V.B."/>
            <person name="Ballantyne L."/>
            <person name="Zhu X."/>
        </authorList>
    </citation>
    <scope>NUCLEOTIDE SEQUENCE [LARGE SCALE GENOMIC DNA]</scope>
    <source>
        <strain evidence="5">XCY_ONT2</strain>
    </source>
</reference>
<keyword evidence="6" id="KW-1185">Reference proteome</keyword>
<dbReference type="InterPro" id="IPR032675">
    <property type="entry name" value="LRR_dom_sf"/>
</dbReference>
<keyword evidence="1" id="KW-0433">Leucine-rich repeat</keyword>
<evidence type="ECO:0000256" key="3">
    <source>
        <dbReference type="ARBA" id="ARBA00022737"/>
    </source>
</evidence>
<feature type="chain" id="PRO_5042982900" evidence="4">
    <location>
        <begin position="21"/>
        <end position="300"/>
    </location>
</feature>
<keyword evidence="3" id="KW-0677">Repeat</keyword>